<dbReference type="SMART" id="SM00382">
    <property type="entry name" value="AAA"/>
    <property type="match status" value="1"/>
</dbReference>
<comment type="similarity">
    <text evidence="8">Belongs to the ABC transporter superfamily. Macrolide exporter (TC 3.A.1.122) family.</text>
</comment>
<gene>
    <name evidence="11" type="ORF">GCM10022410_11120</name>
</gene>
<organism evidence="11 12">
    <name type="scientific">Amphibacillus indicireducens</name>
    <dbReference type="NCBI Taxonomy" id="1076330"/>
    <lineage>
        <taxon>Bacteria</taxon>
        <taxon>Bacillati</taxon>
        <taxon>Bacillota</taxon>
        <taxon>Bacilli</taxon>
        <taxon>Bacillales</taxon>
        <taxon>Bacillaceae</taxon>
        <taxon>Amphibacillus</taxon>
    </lineage>
</organism>
<dbReference type="InterPro" id="IPR003593">
    <property type="entry name" value="AAA+_ATPase"/>
</dbReference>
<dbReference type="InterPro" id="IPR017871">
    <property type="entry name" value="ABC_transporter-like_CS"/>
</dbReference>
<keyword evidence="6 9" id="KW-1133">Transmembrane helix</keyword>
<keyword evidence="7 9" id="KW-0472">Membrane</keyword>
<dbReference type="InterPro" id="IPR027417">
    <property type="entry name" value="P-loop_NTPase"/>
</dbReference>
<evidence type="ECO:0000313" key="12">
    <source>
        <dbReference type="Proteomes" id="UP001501734"/>
    </source>
</evidence>
<evidence type="ECO:0000256" key="4">
    <source>
        <dbReference type="ARBA" id="ARBA00022741"/>
    </source>
</evidence>
<feature type="transmembrane region" description="Helical" evidence="9">
    <location>
        <begin position="257"/>
        <end position="278"/>
    </location>
</feature>
<dbReference type="PANTHER" id="PTHR42798">
    <property type="entry name" value="LIPOPROTEIN-RELEASING SYSTEM ATP-BINDING PROTEIN LOLD"/>
    <property type="match status" value="1"/>
</dbReference>
<feature type="transmembrane region" description="Helical" evidence="9">
    <location>
        <begin position="629"/>
        <end position="651"/>
    </location>
</feature>
<evidence type="ECO:0000256" key="6">
    <source>
        <dbReference type="ARBA" id="ARBA00022989"/>
    </source>
</evidence>
<dbReference type="InterPro" id="IPR025662">
    <property type="entry name" value="Sigma_54_int_dom_ATP-bd_1"/>
</dbReference>
<proteinExistence type="inferred from homology"/>
<evidence type="ECO:0000256" key="7">
    <source>
        <dbReference type="ARBA" id="ARBA00023136"/>
    </source>
</evidence>
<evidence type="ECO:0000256" key="3">
    <source>
        <dbReference type="ARBA" id="ARBA00022692"/>
    </source>
</evidence>
<dbReference type="PROSITE" id="PS00675">
    <property type="entry name" value="SIGMA54_INTERACT_1"/>
    <property type="match status" value="1"/>
</dbReference>
<keyword evidence="12" id="KW-1185">Reference proteome</keyword>
<dbReference type="Proteomes" id="UP001501734">
    <property type="component" value="Unassembled WGS sequence"/>
</dbReference>
<accession>A0ABP7VFY8</accession>
<feature type="domain" description="ABC transporter" evidence="10">
    <location>
        <begin position="1"/>
        <end position="232"/>
    </location>
</feature>
<reference evidence="12" key="1">
    <citation type="journal article" date="2019" name="Int. J. Syst. Evol. Microbiol.">
        <title>The Global Catalogue of Microorganisms (GCM) 10K type strain sequencing project: providing services to taxonomists for standard genome sequencing and annotation.</title>
        <authorList>
            <consortium name="The Broad Institute Genomics Platform"/>
            <consortium name="The Broad Institute Genome Sequencing Center for Infectious Disease"/>
            <person name="Wu L."/>
            <person name="Ma J."/>
        </authorList>
    </citation>
    <scope>NUCLEOTIDE SEQUENCE [LARGE SCALE GENOMIC DNA]</scope>
    <source>
        <strain evidence="12">JCM 17250</strain>
    </source>
</reference>
<comment type="subcellular location">
    <subcellularLocation>
        <location evidence="1">Cell inner membrane</location>
        <topology evidence="1">Multi-pass membrane protein</topology>
    </subcellularLocation>
</comment>
<protein>
    <recommendedName>
        <fullName evidence="10">ABC transporter domain-containing protein</fullName>
    </recommendedName>
</protein>
<name>A0ABP7VFY8_9BACI</name>
<dbReference type="PROSITE" id="PS00211">
    <property type="entry name" value="ABC_TRANSPORTER_1"/>
    <property type="match status" value="1"/>
</dbReference>
<dbReference type="InterPro" id="IPR003838">
    <property type="entry name" value="ABC3_permease_C"/>
</dbReference>
<evidence type="ECO:0000256" key="2">
    <source>
        <dbReference type="ARBA" id="ARBA00022475"/>
    </source>
</evidence>
<evidence type="ECO:0000256" key="9">
    <source>
        <dbReference type="SAM" id="Phobius"/>
    </source>
</evidence>
<keyword evidence="3 9" id="KW-0812">Transmembrane</keyword>
<dbReference type="RefSeq" id="WP_344911176.1">
    <property type="nucleotide sequence ID" value="NZ_BAABDL010000058.1"/>
</dbReference>
<dbReference type="Pfam" id="PF00005">
    <property type="entry name" value="ABC_tran"/>
    <property type="match status" value="1"/>
</dbReference>
<dbReference type="SUPFAM" id="SSF52540">
    <property type="entry name" value="P-loop containing nucleoside triphosphate hydrolases"/>
    <property type="match status" value="1"/>
</dbReference>
<feature type="transmembrane region" description="Helical" evidence="9">
    <location>
        <begin position="723"/>
        <end position="742"/>
    </location>
</feature>
<feature type="transmembrane region" description="Helical" evidence="9">
    <location>
        <begin position="689"/>
        <end position="711"/>
    </location>
</feature>
<dbReference type="PROSITE" id="PS50893">
    <property type="entry name" value="ABC_TRANSPORTER_2"/>
    <property type="match status" value="1"/>
</dbReference>
<dbReference type="PANTHER" id="PTHR42798:SF7">
    <property type="entry name" value="ALPHA-D-RIBOSE 1-METHYLPHOSPHONATE 5-TRIPHOSPHATE SYNTHASE SUBUNIT PHNL"/>
    <property type="match status" value="1"/>
</dbReference>
<sequence>MEIKNIEKEYNSKVVINDMNLSFPHNGLVFIVGESGSGKSTLLNIMGLLEPNFNGGLHYANIELDRSKKQSNKFLKRYFNFIFQDYNLINSLSVKENIVISVAIAGQNFDELQYQNIIQLLQIDELVEREVTHLSGGEKQRVAIARALLRNNPVILADEPTGNVDQQNSKIIFELLKKISEDHLVIVVSHNERAAYEYGDRIIRISDGNIIEDTDKGYLNNKNLNDKLKREDNEKKRLNSWINTITLNNLKLRKRKMISSFVAMFLCLTFLGIVLGVFNSMNNLVDTINTSVLENDKMTLIDHTVENGYKQIDNEFIEKIKSKDNIVKSVPYYSETVTLSSGKESADEFYATFNVVDYSDFFHERFEDLSGAMISKKNEIILNKSLAMALFPDSDQKYIGEKVVLKTISDMEIECVIVGIRSLDSELSNNELYISSELSDYISSNLINNAIQTIIFKDSSIYPGVYDVDIRTKDSTPQYKIVYGTDISELNEALINIESINELLNIMGVSSSLYSVDDLINNKLSEESIRLIFNTPLLLTGTIERTELAEIKIVGIYKENKRTPLSDLSLIINNEIKESLNRPLYNSLDIYVESLDADKMAPINTIINQFDYNNDEINEGVGFTIYAKLSVLLIIFGLISLIILSISFILINYSTKINIRDRIYEVGVLKSLGASNLFIFKLFVYNNLLLGFSVSLLSVLVLLIVNWLDIIKVSGVSVFNFNVGHMLLIITLGTFVTILAGLRETVAISRMSVVKAISEKHK</sequence>
<evidence type="ECO:0000256" key="1">
    <source>
        <dbReference type="ARBA" id="ARBA00004429"/>
    </source>
</evidence>
<evidence type="ECO:0000256" key="8">
    <source>
        <dbReference type="ARBA" id="ARBA00038388"/>
    </source>
</evidence>
<dbReference type="EMBL" id="BAABDL010000058">
    <property type="protein sequence ID" value="GAA4066550.1"/>
    <property type="molecule type" value="Genomic_DNA"/>
</dbReference>
<keyword evidence="2" id="KW-1003">Cell membrane</keyword>
<keyword evidence="5" id="KW-0067">ATP-binding</keyword>
<keyword evidence="4" id="KW-0547">Nucleotide-binding</keyword>
<comment type="caution">
    <text evidence="11">The sequence shown here is derived from an EMBL/GenBank/DDBJ whole genome shotgun (WGS) entry which is preliminary data.</text>
</comment>
<dbReference type="Pfam" id="PF02687">
    <property type="entry name" value="FtsX"/>
    <property type="match status" value="1"/>
</dbReference>
<dbReference type="Gene3D" id="3.40.50.300">
    <property type="entry name" value="P-loop containing nucleotide triphosphate hydrolases"/>
    <property type="match status" value="1"/>
</dbReference>
<evidence type="ECO:0000259" key="10">
    <source>
        <dbReference type="PROSITE" id="PS50893"/>
    </source>
</evidence>
<dbReference type="InterPro" id="IPR003439">
    <property type="entry name" value="ABC_transporter-like_ATP-bd"/>
</dbReference>
<evidence type="ECO:0000256" key="5">
    <source>
        <dbReference type="ARBA" id="ARBA00022840"/>
    </source>
</evidence>
<evidence type="ECO:0000313" key="11">
    <source>
        <dbReference type="EMBL" id="GAA4066550.1"/>
    </source>
</evidence>